<evidence type="ECO:0000256" key="7">
    <source>
        <dbReference type="PROSITE-ProRule" id="PRU00169"/>
    </source>
</evidence>
<protein>
    <recommendedName>
        <fullName evidence="5">Protein-glutamate methylesterase/protein-glutamine glutaminase</fullName>
        <ecNumber evidence="5">3.1.1.61</ecNumber>
        <ecNumber evidence="5">3.5.1.44</ecNumber>
    </recommendedName>
</protein>
<evidence type="ECO:0000256" key="3">
    <source>
        <dbReference type="ARBA" id="ARBA00022801"/>
    </source>
</evidence>
<dbReference type="PANTHER" id="PTHR42872:SF6">
    <property type="entry name" value="PROTEIN-GLUTAMATE METHYLESTERASE_PROTEIN-GLUTAMINE GLUTAMINASE"/>
    <property type="match status" value="1"/>
</dbReference>
<keyword evidence="2 5" id="KW-0145">Chemotaxis</keyword>
<dbReference type="CDD" id="cd16432">
    <property type="entry name" value="CheB_Rec"/>
    <property type="match status" value="1"/>
</dbReference>
<evidence type="ECO:0000256" key="1">
    <source>
        <dbReference type="ARBA" id="ARBA00022490"/>
    </source>
</evidence>
<dbReference type="PROSITE" id="PS50110">
    <property type="entry name" value="RESPONSE_REGULATORY"/>
    <property type="match status" value="1"/>
</dbReference>
<comment type="catalytic activity">
    <reaction evidence="5">
        <text>L-glutaminyl-[protein] + H2O = L-glutamyl-[protein] + NH4(+)</text>
        <dbReference type="Rhea" id="RHEA:16441"/>
        <dbReference type="Rhea" id="RHEA-COMP:10207"/>
        <dbReference type="Rhea" id="RHEA-COMP:10208"/>
        <dbReference type="ChEBI" id="CHEBI:15377"/>
        <dbReference type="ChEBI" id="CHEBI:28938"/>
        <dbReference type="ChEBI" id="CHEBI:29973"/>
        <dbReference type="ChEBI" id="CHEBI:30011"/>
        <dbReference type="EC" id="3.5.1.44"/>
    </reaction>
</comment>
<dbReference type="RefSeq" id="WP_219871512.1">
    <property type="nucleotide sequence ID" value="NZ_JAHZIJ010000002.1"/>
</dbReference>
<dbReference type="SUPFAM" id="SSF52172">
    <property type="entry name" value="CheY-like"/>
    <property type="match status" value="1"/>
</dbReference>
<dbReference type="NCBIfam" id="NF009206">
    <property type="entry name" value="PRK12555.1"/>
    <property type="match status" value="1"/>
</dbReference>
<dbReference type="PROSITE" id="PS50122">
    <property type="entry name" value="CHEB"/>
    <property type="match status" value="1"/>
</dbReference>
<comment type="caution">
    <text evidence="10">The sequence shown here is derived from an EMBL/GenBank/DDBJ whole genome shotgun (WGS) entry which is preliminary data.</text>
</comment>
<feature type="active site" evidence="5 6">
    <location>
        <position position="293"/>
    </location>
</feature>
<evidence type="ECO:0000313" key="11">
    <source>
        <dbReference type="Proteomes" id="UP000812277"/>
    </source>
</evidence>
<feature type="active site" evidence="5 6">
    <location>
        <position position="197"/>
    </location>
</feature>
<evidence type="ECO:0000256" key="2">
    <source>
        <dbReference type="ARBA" id="ARBA00022500"/>
    </source>
</evidence>
<gene>
    <name evidence="5" type="primary">cheB</name>
    <name evidence="10" type="ORF">K0T92_05990</name>
</gene>
<keyword evidence="11" id="KW-1185">Reference proteome</keyword>
<dbReference type="Pfam" id="PF00072">
    <property type="entry name" value="Response_reg"/>
    <property type="match status" value="1"/>
</dbReference>
<keyword evidence="5 7" id="KW-0597">Phosphoprotein</keyword>
<evidence type="ECO:0000259" key="8">
    <source>
        <dbReference type="PROSITE" id="PS50110"/>
    </source>
</evidence>
<evidence type="ECO:0000256" key="5">
    <source>
        <dbReference type="HAMAP-Rule" id="MF_00099"/>
    </source>
</evidence>
<comment type="similarity">
    <text evidence="5">Belongs to the CheB family.</text>
</comment>
<comment type="domain">
    <text evidence="5">Contains a C-terminal catalytic domain, and an N-terminal region which modulates catalytic activity.</text>
</comment>
<dbReference type="SMART" id="SM00448">
    <property type="entry name" value="REC"/>
    <property type="match status" value="1"/>
</dbReference>
<dbReference type="InterPro" id="IPR001789">
    <property type="entry name" value="Sig_transdc_resp-reg_receiver"/>
</dbReference>
<dbReference type="EC" id="3.5.1.44" evidence="5"/>
<dbReference type="InterPro" id="IPR035909">
    <property type="entry name" value="CheB_C"/>
</dbReference>
<dbReference type="PANTHER" id="PTHR42872">
    <property type="entry name" value="PROTEIN-GLUTAMATE METHYLESTERASE/PROTEIN-GLUTAMINE GLUTAMINASE"/>
    <property type="match status" value="1"/>
</dbReference>
<dbReference type="EMBL" id="JAHZIJ010000002">
    <property type="protein sequence ID" value="MBW7474288.1"/>
    <property type="molecule type" value="Genomic_DNA"/>
</dbReference>
<feature type="active site" evidence="5 6">
    <location>
        <position position="170"/>
    </location>
</feature>
<dbReference type="InterPro" id="IPR000673">
    <property type="entry name" value="Sig_transdc_resp-reg_Me-estase"/>
</dbReference>
<dbReference type="InterPro" id="IPR008248">
    <property type="entry name" value="CheB-like"/>
</dbReference>
<dbReference type="SUPFAM" id="SSF52738">
    <property type="entry name" value="Methylesterase CheB, C-terminal domain"/>
    <property type="match status" value="1"/>
</dbReference>
<comment type="subcellular location">
    <subcellularLocation>
        <location evidence="5">Cytoplasm</location>
    </subcellularLocation>
</comment>
<name>A0ABS7D301_9BACL</name>
<dbReference type="InterPro" id="IPR011006">
    <property type="entry name" value="CheY-like_superfamily"/>
</dbReference>
<feature type="domain" description="Response regulatory" evidence="8">
    <location>
        <begin position="5"/>
        <end position="122"/>
    </location>
</feature>
<dbReference type="NCBIfam" id="NF001965">
    <property type="entry name" value="PRK00742.1"/>
    <property type="match status" value="1"/>
</dbReference>
<dbReference type="Pfam" id="PF01339">
    <property type="entry name" value="CheB_methylest"/>
    <property type="match status" value="1"/>
</dbReference>
<dbReference type="CDD" id="cd17541">
    <property type="entry name" value="REC_CheB-like"/>
    <property type="match status" value="1"/>
</dbReference>
<accession>A0ABS7D301</accession>
<proteinExistence type="inferred from homology"/>
<comment type="PTM">
    <text evidence="5">Phosphorylated by CheA. Phosphorylation of the N-terminal regulatory domain activates the methylesterase activity.</text>
</comment>
<keyword evidence="1 5" id="KW-0963">Cytoplasm</keyword>
<evidence type="ECO:0000256" key="6">
    <source>
        <dbReference type="PROSITE-ProRule" id="PRU00050"/>
    </source>
</evidence>
<feature type="modified residue" description="4-aspartylphosphate" evidence="5 7">
    <location>
        <position position="56"/>
    </location>
</feature>
<evidence type="ECO:0000259" key="9">
    <source>
        <dbReference type="PROSITE" id="PS50122"/>
    </source>
</evidence>
<evidence type="ECO:0000256" key="4">
    <source>
        <dbReference type="ARBA" id="ARBA00048267"/>
    </source>
</evidence>
<dbReference type="Proteomes" id="UP000812277">
    <property type="component" value="Unassembled WGS sequence"/>
</dbReference>
<sequence length="354" mass="38158">MIKIKVLVVDDSMFMRKLITRLIEDEAGLQVIGTACNGLEAVSMVKALKPDVVTLDIEMPEMDGLEALCKIMEQRPTPVLMLSSLTQEGAHATITALQSGAVDFISKPSGSISTDLYKVKAELVSKIKLAALIPVRALQSGVNAAPPLQVNRMKAGAAKEFTQIVALGTSTGGPKALETVITALPANFPYPVLVVQHMPPKFTKSLATRLNGLSGVRVVEAADNELVVGGTVYIAPGDYHMTAVQKNREYRIQLHQTPPINGHRPSVDVLFDSISQLKNLKRHFILMTGMGSDGAQGMQSAKRDGARSTIAEAKETCIVYGMPRSAIELNCVDYTVPLHQIASKILEVTAFQGW</sequence>
<comment type="catalytic activity">
    <reaction evidence="4 5">
        <text>[protein]-L-glutamate 5-O-methyl ester + H2O = L-glutamyl-[protein] + methanol + H(+)</text>
        <dbReference type="Rhea" id="RHEA:23236"/>
        <dbReference type="Rhea" id="RHEA-COMP:10208"/>
        <dbReference type="Rhea" id="RHEA-COMP:10311"/>
        <dbReference type="ChEBI" id="CHEBI:15377"/>
        <dbReference type="ChEBI" id="CHEBI:15378"/>
        <dbReference type="ChEBI" id="CHEBI:17790"/>
        <dbReference type="ChEBI" id="CHEBI:29973"/>
        <dbReference type="ChEBI" id="CHEBI:82795"/>
        <dbReference type="EC" id="3.1.1.61"/>
    </reaction>
</comment>
<dbReference type="HAMAP" id="MF_00099">
    <property type="entry name" value="CheB_chemtxs"/>
    <property type="match status" value="1"/>
</dbReference>
<reference evidence="10 11" key="1">
    <citation type="submission" date="2021-07" db="EMBL/GenBank/DDBJ databases">
        <title>Paenibacillus radiodurans sp. nov., isolated from the southeastern edge of Tengger Desert.</title>
        <authorList>
            <person name="Zhang G."/>
        </authorList>
    </citation>
    <scope>NUCLEOTIDE SEQUENCE [LARGE SCALE GENOMIC DNA]</scope>
    <source>
        <strain evidence="10 11">DT7-4</strain>
    </source>
</reference>
<comment type="function">
    <text evidence="5">Involved in chemotaxis. Part of a chemotaxis signal transduction system that modulates chemotaxis in response to various stimuli. Catalyzes the demethylation of specific methylglutamate residues introduced into the chemoreceptors (methyl-accepting chemotaxis proteins or MCP) by CheR. Also mediates the irreversible deamidation of specific glutamine residues to glutamic acid.</text>
</comment>
<keyword evidence="3 5" id="KW-0378">Hydrolase</keyword>
<dbReference type="PIRSF" id="PIRSF000876">
    <property type="entry name" value="RR_chemtxs_CheB"/>
    <property type="match status" value="1"/>
</dbReference>
<dbReference type="Gene3D" id="3.40.50.180">
    <property type="entry name" value="Methylesterase CheB, C-terminal domain"/>
    <property type="match status" value="1"/>
</dbReference>
<feature type="domain" description="CheB-type methylesterase" evidence="9">
    <location>
        <begin position="160"/>
        <end position="352"/>
    </location>
</feature>
<dbReference type="Gene3D" id="3.40.50.2300">
    <property type="match status" value="1"/>
</dbReference>
<organism evidence="10 11">
    <name type="scientific">Paenibacillus oenotherae</name>
    <dbReference type="NCBI Taxonomy" id="1435645"/>
    <lineage>
        <taxon>Bacteria</taxon>
        <taxon>Bacillati</taxon>
        <taxon>Bacillota</taxon>
        <taxon>Bacilli</taxon>
        <taxon>Bacillales</taxon>
        <taxon>Paenibacillaceae</taxon>
        <taxon>Paenibacillus</taxon>
    </lineage>
</organism>
<evidence type="ECO:0000313" key="10">
    <source>
        <dbReference type="EMBL" id="MBW7474288.1"/>
    </source>
</evidence>
<dbReference type="EC" id="3.1.1.61" evidence="5"/>